<dbReference type="Pfam" id="PF07876">
    <property type="entry name" value="Dabb"/>
    <property type="match status" value="1"/>
</dbReference>
<reference evidence="2 3" key="1">
    <citation type="submission" date="2019-07" db="EMBL/GenBank/DDBJ databases">
        <title>Finished genome of Venturia effusa.</title>
        <authorList>
            <person name="Young C.A."/>
            <person name="Cox M.P."/>
            <person name="Ganley A.R.D."/>
            <person name="David W.J."/>
        </authorList>
    </citation>
    <scope>NUCLEOTIDE SEQUENCE [LARGE SCALE GENOMIC DNA]</scope>
    <source>
        <strain evidence="3">albino</strain>
    </source>
</reference>
<evidence type="ECO:0000313" key="3">
    <source>
        <dbReference type="Proteomes" id="UP000316270"/>
    </source>
</evidence>
<evidence type="ECO:0000313" key="2">
    <source>
        <dbReference type="EMBL" id="QDS75186.1"/>
    </source>
</evidence>
<evidence type="ECO:0000259" key="1">
    <source>
        <dbReference type="PROSITE" id="PS51502"/>
    </source>
</evidence>
<dbReference type="SUPFAM" id="SSF54909">
    <property type="entry name" value="Dimeric alpha+beta barrel"/>
    <property type="match status" value="1"/>
</dbReference>
<dbReference type="InterPro" id="IPR011008">
    <property type="entry name" value="Dimeric_a/b-barrel"/>
</dbReference>
<accession>A0A517LHY1</accession>
<proteinExistence type="predicted"/>
<dbReference type="EMBL" id="CP042196">
    <property type="protein sequence ID" value="QDS75186.1"/>
    <property type="molecule type" value="Genomic_DNA"/>
</dbReference>
<organism evidence="2 3">
    <name type="scientific">Venturia effusa</name>
    <dbReference type="NCBI Taxonomy" id="50376"/>
    <lineage>
        <taxon>Eukaryota</taxon>
        <taxon>Fungi</taxon>
        <taxon>Dikarya</taxon>
        <taxon>Ascomycota</taxon>
        <taxon>Pezizomycotina</taxon>
        <taxon>Dothideomycetes</taxon>
        <taxon>Pleosporomycetidae</taxon>
        <taxon>Venturiales</taxon>
        <taxon>Venturiaceae</taxon>
        <taxon>Venturia</taxon>
    </lineage>
</organism>
<dbReference type="AlphaFoldDB" id="A0A517LHY1"/>
<sequence length="186" mass="21150">MPLLKVPRRVSIGNTQFTPLPRHYSSLRNMTVSRTTLFKLTSDADIEEVLAAYVKLAETNSKDGKPYILSSNAYRLLPDPRSQGYSIAAQTTFASVEDMKYYDEECAAHKELKDIVKPKAAGPPLMVYGETHDMRVQDDTPGCIEIDRYVGKIGYAHIRSPRFDPLVFYLLNIEADQLEEDWRCDL</sequence>
<dbReference type="Gene3D" id="3.30.70.100">
    <property type="match status" value="1"/>
</dbReference>
<gene>
    <name evidence="2" type="ORF">FKW77_008571</name>
</gene>
<dbReference type="OrthoDB" id="3830014at2759"/>
<protein>
    <recommendedName>
        <fullName evidence="1">Stress-response A/B barrel domain-containing protein</fullName>
    </recommendedName>
</protein>
<feature type="domain" description="Stress-response A/B barrel" evidence="1">
    <location>
        <begin position="32"/>
        <end position="129"/>
    </location>
</feature>
<dbReference type="Proteomes" id="UP000316270">
    <property type="component" value="Chromosome 12"/>
</dbReference>
<keyword evidence="3" id="KW-1185">Reference proteome</keyword>
<dbReference type="PROSITE" id="PS51502">
    <property type="entry name" value="S_R_A_B_BARREL"/>
    <property type="match status" value="1"/>
</dbReference>
<dbReference type="InterPro" id="IPR013097">
    <property type="entry name" value="Dabb"/>
</dbReference>
<name>A0A517LHY1_9PEZI</name>
<dbReference type="SMART" id="SM00886">
    <property type="entry name" value="Dabb"/>
    <property type="match status" value="1"/>
</dbReference>